<evidence type="ECO:0000313" key="2">
    <source>
        <dbReference type="Proteomes" id="UP000024635"/>
    </source>
</evidence>
<organism evidence="1 2">
    <name type="scientific">Ancylostoma ceylanicum</name>
    <dbReference type="NCBI Taxonomy" id="53326"/>
    <lineage>
        <taxon>Eukaryota</taxon>
        <taxon>Metazoa</taxon>
        <taxon>Ecdysozoa</taxon>
        <taxon>Nematoda</taxon>
        <taxon>Chromadorea</taxon>
        <taxon>Rhabditida</taxon>
        <taxon>Rhabditina</taxon>
        <taxon>Rhabditomorpha</taxon>
        <taxon>Strongyloidea</taxon>
        <taxon>Ancylostomatidae</taxon>
        <taxon>Ancylostomatinae</taxon>
        <taxon>Ancylostoma</taxon>
    </lineage>
</organism>
<dbReference type="AlphaFoldDB" id="A0A016W2Q1"/>
<comment type="caution">
    <text evidence="1">The sequence shown here is derived from an EMBL/GenBank/DDBJ whole genome shotgun (WGS) entry which is preliminary data.</text>
</comment>
<dbReference type="Proteomes" id="UP000024635">
    <property type="component" value="Unassembled WGS sequence"/>
</dbReference>
<proteinExistence type="predicted"/>
<accession>A0A016W2Q1</accession>
<sequence length="75" mass="8378">MLCSLSSFLIRLFSRICNIYPYPASVIRSFLADPLLSAPLLERGNSPMYLLILVTRSRSSKTYESIISGNCDSSQ</sequence>
<dbReference type="EMBL" id="JARK01001337">
    <property type="protein sequence ID" value="EYC33930.1"/>
    <property type="molecule type" value="Genomic_DNA"/>
</dbReference>
<keyword evidence="2" id="KW-1185">Reference proteome</keyword>
<name>A0A016W2Q1_9BILA</name>
<reference evidence="2" key="1">
    <citation type="journal article" date="2015" name="Nat. Genet.">
        <title>The genome and transcriptome of the zoonotic hookworm Ancylostoma ceylanicum identify infection-specific gene families.</title>
        <authorList>
            <person name="Schwarz E.M."/>
            <person name="Hu Y."/>
            <person name="Antoshechkin I."/>
            <person name="Miller M.M."/>
            <person name="Sternberg P.W."/>
            <person name="Aroian R.V."/>
        </authorList>
    </citation>
    <scope>NUCLEOTIDE SEQUENCE</scope>
    <source>
        <strain evidence="2">HY135</strain>
    </source>
</reference>
<gene>
    <name evidence="1" type="primary">Acey_s0001.g171</name>
    <name evidence="1" type="ORF">Y032_0001g171</name>
</gene>
<protein>
    <submittedName>
        <fullName evidence="1">Uncharacterized protein</fullName>
    </submittedName>
</protein>
<evidence type="ECO:0000313" key="1">
    <source>
        <dbReference type="EMBL" id="EYC33930.1"/>
    </source>
</evidence>